<dbReference type="Proteomes" id="UP000243579">
    <property type="component" value="Unassembled WGS sequence"/>
</dbReference>
<dbReference type="PANTHER" id="PTHR12914">
    <property type="entry name" value="PARTNER OF SLD5"/>
    <property type="match status" value="1"/>
</dbReference>
<proteinExistence type="predicted"/>
<dbReference type="InterPro" id="IPR036224">
    <property type="entry name" value="GINS_bundle-like_dom_sf"/>
</dbReference>
<keyword evidence="3" id="KW-1185">Reference proteome</keyword>
<name>A0A1V9YQI5_ACHHY</name>
<evidence type="ECO:0000259" key="1">
    <source>
        <dbReference type="Pfam" id="PF24997"/>
    </source>
</evidence>
<feature type="domain" description="DNA replication complex GINS protein PSF1 C-terminal" evidence="1">
    <location>
        <begin position="154"/>
        <end position="203"/>
    </location>
</feature>
<dbReference type="EMBL" id="JNBR01001416">
    <property type="protein sequence ID" value="OQR87961.1"/>
    <property type="molecule type" value="Genomic_DNA"/>
</dbReference>
<reference evidence="2 3" key="1">
    <citation type="journal article" date="2014" name="Genome Biol. Evol.">
        <title>The secreted proteins of Achlya hypogyna and Thraustotheca clavata identify the ancestral oomycete secretome and reveal gene acquisitions by horizontal gene transfer.</title>
        <authorList>
            <person name="Misner I."/>
            <person name="Blouin N."/>
            <person name="Leonard G."/>
            <person name="Richards T.A."/>
            <person name="Lane C.E."/>
        </authorList>
    </citation>
    <scope>NUCLEOTIDE SEQUENCE [LARGE SCALE GENOMIC DNA]</scope>
    <source>
        <strain evidence="2 3">ATCC 48635</strain>
    </source>
</reference>
<organism evidence="2 3">
    <name type="scientific">Achlya hypogyna</name>
    <name type="common">Oomycete</name>
    <name type="synonym">Protoachlya hypogyna</name>
    <dbReference type="NCBI Taxonomy" id="1202772"/>
    <lineage>
        <taxon>Eukaryota</taxon>
        <taxon>Sar</taxon>
        <taxon>Stramenopiles</taxon>
        <taxon>Oomycota</taxon>
        <taxon>Saprolegniomycetes</taxon>
        <taxon>Saprolegniales</taxon>
        <taxon>Achlyaceae</taxon>
        <taxon>Achlya</taxon>
    </lineage>
</organism>
<dbReference type="STRING" id="1202772.A0A1V9YQI5"/>
<dbReference type="InterPro" id="IPR056783">
    <property type="entry name" value="PSF1_C"/>
</dbReference>
<dbReference type="AlphaFoldDB" id="A0A1V9YQI5"/>
<evidence type="ECO:0000313" key="2">
    <source>
        <dbReference type="EMBL" id="OQR87961.1"/>
    </source>
</evidence>
<dbReference type="InterPro" id="IPR005339">
    <property type="entry name" value="GINS_Psf1"/>
</dbReference>
<dbReference type="GO" id="GO:1902983">
    <property type="term" value="P:DNA strand elongation involved in mitotic DNA replication"/>
    <property type="evidence" value="ECO:0007669"/>
    <property type="project" value="TreeGrafter"/>
</dbReference>
<comment type="caution">
    <text evidence="2">The sequence shown here is derived from an EMBL/GenBank/DDBJ whole genome shotgun (WGS) entry which is preliminary data.</text>
</comment>
<dbReference type="CDD" id="cd21696">
    <property type="entry name" value="GINS_B_Psf1"/>
    <property type="match status" value="1"/>
</dbReference>
<dbReference type="OrthoDB" id="10252587at2759"/>
<dbReference type="SUPFAM" id="SSF158573">
    <property type="entry name" value="GINS helical bundle-like"/>
    <property type="match status" value="1"/>
</dbReference>
<accession>A0A1V9YQI5</accession>
<dbReference type="PANTHER" id="PTHR12914:SF2">
    <property type="entry name" value="DNA REPLICATION COMPLEX GINS PROTEIN PSF1"/>
    <property type="match status" value="1"/>
</dbReference>
<sequence>MAVCGKAKELLQELGRSEWLPPFNEDNIRQISEEVHAFHKQVLKKLQTFDSEITEYPAEQCGVLVSHQCLTRNKRCTLAYLYVSRLTLKLMAGSNHRVNKIKELRWQTGSVVPDHLAPALCPREMQFFHNYDQLLTGYMAGFGMDLAADMQPPKDLFIEVRVVKDCGEIYTENGAVQLRANSTHYLRRTDVEGLILQGMLVQLKH</sequence>
<dbReference type="Pfam" id="PF24997">
    <property type="entry name" value="PSF1_C"/>
    <property type="match status" value="1"/>
</dbReference>
<protein>
    <submittedName>
        <fullName evidence="2">DNA replication complex GINS protein PSF1</fullName>
    </submittedName>
</protein>
<dbReference type="Gene3D" id="1.20.58.1030">
    <property type="match status" value="1"/>
</dbReference>
<gene>
    <name evidence="2" type="ORF">ACHHYP_07800</name>
</gene>
<dbReference type="CDD" id="cd11710">
    <property type="entry name" value="GINS_A_psf1"/>
    <property type="match status" value="1"/>
</dbReference>
<evidence type="ECO:0000313" key="3">
    <source>
        <dbReference type="Proteomes" id="UP000243579"/>
    </source>
</evidence>
<dbReference type="GO" id="GO:0000811">
    <property type="term" value="C:GINS complex"/>
    <property type="evidence" value="ECO:0007669"/>
    <property type="project" value="InterPro"/>
</dbReference>